<keyword evidence="11" id="KW-1185">Reference proteome</keyword>
<sequence length="826" mass="82347">MSAIVVAARAAVARRKLQTVIIAAVVLLTAATCVVALGLLAVSHAPFDTAFRKAAGAQLSVTAAPGVPAGDLAATAHTAGVTAAAGPFDEVVASASTGDGSAWSVMLGTGTIAGRSARDGAVDRLSLDSGHWLTGPGQLVLSRAFAGPLADPANLGTEVTLNLPGDPTVRLVGIADSITGTADGWVWPTQADVLHAAGATTSRQMLYRFASAGTTGTMAADLATVTAALPPGAVAGSASWLAVRQAANRSISAFVPFVTAFAVLGLILSVLITANIVNGAVVSGMRTIGVLKTLGFTPRQVVAAYVAQVTVPALVGCAAGIGAGLALAVPLLGQTERAYNLPANVGGVPVSVLVAVAAGAPLLVAVAALGPALRAGRLPANEAISTGRAPRSGRGFRVRRLLAAARLPRALAFGLGMPLARPARAAGTVVAVLLGAGTLVFAVGLTASLHRVHSGFTRVDAVPVVVQLAQSGGKHVERTGPGPGPSTAGPASSTAGPAPSTGGPAPATGPATGPVPAGTADPAEVRATIAAQPGTAHVAGETDVSAHLAGISAAVTVQTYDADASWAGFPMVSGRWYHAADEVVASSYLLRQTGHRVGDRVTLAGDAGQRAVTIVGSFLDGQTAYDLVAGATTMGPVAGQTTPQRFEVGLDPGRDSARWAETLQRRFSPDEGVYVEERTQDNDNRTFIILDALIATLTVLLCGVAALGVLNTVVLNTRERVHDIGVLKALGMTPGQLRAMVVSSMVGLGLVAGVLAAPAGVALHHWILPVMGRAAGTDLPGAIVAVYGVAELVALGAAGAVLAAAGALVPAGWAARTRVANALRAE</sequence>
<feature type="transmembrane region" description="Helical" evidence="8">
    <location>
        <begin position="302"/>
        <end position="328"/>
    </location>
</feature>
<dbReference type="Proteomes" id="UP000642748">
    <property type="component" value="Unassembled WGS sequence"/>
</dbReference>
<feature type="compositionally biased region" description="Low complexity" evidence="7">
    <location>
        <begin position="485"/>
        <end position="520"/>
    </location>
</feature>
<organism evidence="10 11">
    <name type="scientific">Rugosimonospora africana</name>
    <dbReference type="NCBI Taxonomy" id="556532"/>
    <lineage>
        <taxon>Bacteria</taxon>
        <taxon>Bacillati</taxon>
        <taxon>Actinomycetota</taxon>
        <taxon>Actinomycetes</taxon>
        <taxon>Micromonosporales</taxon>
        <taxon>Micromonosporaceae</taxon>
        <taxon>Rugosimonospora</taxon>
    </lineage>
</organism>
<evidence type="ECO:0000313" key="10">
    <source>
        <dbReference type="EMBL" id="GIH15748.1"/>
    </source>
</evidence>
<evidence type="ECO:0000256" key="8">
    <source>
        <dbReference type="SAM" id="Phobius"/>
    </source>
</evidence>
<dbReference type="RefSeq" id="WP_203919378.1">
    <property type="nucleotide sequence ID" value="NZ_BONZ01000038.1"/>
</dbReference>
<feature type="region of interest" description="Disordered" evidence="7">
    <location>
        <begin position="472"/>
        <end position="520"/>
    </location>
</feature>
<dbReference type="InterPro" id="IPR003838">
    <property type="entry name" value="ABC3_permease_C"/>
</dbReference>
<feature type="transmembrane region" description="Helical" evidence="8">
    <location>
        <begin position="20"/>
        <end position="42"/>
    </location>
</feature>
<evidence type="ECO:0000256" key="2">
    <source>
        <dbReference type="ARBA" id="ARBA00022475"/>
    </source>
</evidence>
<dbReference type="GO" id="GO:0022857">
    <property type="term" value="F:transmembrane transporter activity"/>
    <property type="evidence" value="ECO:0007669"/>
    <property type="project" value="TreeGrafter"/>
</dbReference>
<evidence type="ECO:0000256" key="7">
    <source>
        <dbReference type="SAM" id="MobiDB-lite"/>
    </source>
</evidence>
<feature type="transmembrane region" description="Helical" evidence="8">
    <location>
        <begin position="740"/>
        <end position="763"/>
    </location>
</feature>
<dbReference type="GO" id="GO:0005886">
    <property type="term" value="C:plasma membrane"/>
    <property type="evidence" value="ECO:0007669"/>
    <property type="project" value="UniProtKB-SubCell"/>
</dbReference>
<feature type="transmembrane region" description="Helical" evidence="8">
    <location>
        <begin position="348"/>
        <end position="369"/>
    </location>
</feature>
<dbReference type="EMBL" id="BONZ01000038">
    <property type="protein sequence ID" value="GIH15748.1"/>
    <property type="molecule type" value="Genomic_DNA"/>
</dbReference>
<dbReference type="InterPro" id="IPR050250">
    <property type="entry name" value="Macrolide_Exporter_MacB"/>
</dbReference>
<keyword evidence="5 8" id="KW-0472">Membrane</keyword>
<accession>A0A8J3VRU2</accession>
<feature type="transmembrane region" description="Helical" evidence="8">
    <location>
        <begin position="687"/>
        <end position="710"/>
    </location>
</feature>
<evidence type="ECO:0000313" key="11">
    <source>
        <dbReference type="Proteomes" id="UP000642748"/>
    </source>
</evidence>
<reference evidence="10" key="1">
    <citation type="submission" date="2021-01" db="EMBL/GenBank/DDBJ databases">
        <title>Whole genome shotgun sequence of Rugosimonospora africana NBRC 104875.</title>
        <authorList>
            <person name="Komaki H."/>
            <person name="Tamura T."/>
        </authorList>
    </citation>
    <scope>NUCLEOTIDE SEQUENCE</scope>
    <source>
        <strain evidence="10">NBRC 104875</strain>
    </source>
</reference>
<keyword evidence="2" id="KW-1003">Cell membrane</keyword>
<feature type="domain" description="ABC3 transporter permease C-terminal" evidence="9">
    <location>
        <begin position="697"/>
        <end position="807"/>
    </location>
</feature>
<feature type="transmembrane region" description="Helical" evidence="8">
    <location>
        <begin position="426"/>
        <end position="449"/>
    </location>
</feature>
<evidence type="ECO:0000256" key="4">
    <source>
        <dbReference type="ARBA" id="ARBA00022989"/>
    </source>
</evidence>
<dbReference type="PANTHER" id="PTHR30572">
    <property type="entry name" value="MEMBRANE COMPONENT OF TRANSPORTER-RELATED"/>
    <property type="match status" value="1"/>
</dbReference>
<comment type="caution">
    <text evidence="10">The sequence shown here is derived from an EMBL/GenBank/DDBJ whole genome shotgun (WGS) entry which is preliminary data.</text>
</comment>
<proteinExistence type="inferred from homology"/>
<comment type="subcellular location">
    <subcellularLocation>
        <location evidence="1">Cell membrane</location>
        <topology evidence="1">Multi-pass membrane protein</topology>
    </subcellularLocation>
</comment>
<evidence type="ECO:0000256" key="6">
    <source>
        <dbReference type="ARBA" id="ARBA00038076"/>
    </source>
</evidence>
<keyword evidence="4 8" id="KW-1133">Transmembrane helix</keyword>
<dbReference type="AlphaFoldDB" id="A0A8J3VRU2"/>
<dbReference type="PANTHER" id="PTHR30572:SF4">
    <property type="entry name" value="ABC TRANSPORTER PERMEASE YTRF"/>
    <property type="match status" value="1"/>
</dbReference>
<name>A0A8J3VRU2_9ACTN</name>
<protein>
    <recommendedName>
        <fullName evidence="9">ABC3 transporter permease C-terminal domain-containing protein</fullName>
    </recommendedName>
</protein>
<comment type="similarity">
    <text evidence="6">Belongs to the ABC-4 integral membrane protein family.</text>
</comment>
<evidence type="ECO:0000256" key="5">
    <source>
        <dbReference type="ARBA" id="ARBA00023136"/>
    </source>
</evidence>
<evidence type="ECO:0000259" key="9">
    <source>
        <dbReference type="Pfam" id="PF02687"/>
    </source>
</evidence>
<feature type="transmembrane region" description="Helical" evidence="8">
    <location>
        <begin position="254"/>
        <end position="281"/>
    </location>
</feature>
<dbReference type="Pfam" id="PF02687">
    <property type="entry name" value="FtsX"/>
    <property type="match status" value="2"/>
</dbReference>
<evidence type="ECO:0000256" key="1">
    <source>
        <dbReference type="ARBA" id="ARBA00004651"/>
    </source>
</evidence>
<evidence type="ECO:0000256" key="3">
    <source>
        <dbReference type="ARBA" id="ARBA00022692"/>
    </source>
</evidence>
<feature type="transmembrane region" description="Helical" evidence="8">
    <location>
        <begin position="784"/>
        <end position="809"/>
    </location>
</feature>
<feature type="domain" description="ABC3 transporter permease C-terminal" evidence="9">
    <location>
        <begin position="260"/>
        <end position="370"/>
    </location>
</feature>
<keyword evidence="3 8" id="KW-0812">Transmembrane</keyword>
<gene>
    <name evidence="10" type="ORF">Raf01_39200</name>
</gene>